<comment type="caution">
    <text evidence="3">The sequence shown here is derived from an EMBL/GenBank/DDBJ whole genome shotgun (WGS) entry which is preliminary data.</text>
</comment>
<dbReference type="EMBL" id="ACGU01000055">
    <property type="protein sequence ID" value="EEJ71981.1"/>
    <property type="molecule type" value="Genomic_DNA"/>
</dbReference>
<dbReference type="PROSITE" id="PS51257">
    <property type="entry name" value="PROKAR_LIPOPROTEIN"/>
    <property type="match status" value="1"/>
</dbReference>
<sequence length="187" mass="20797">MKGDITMKKHFIPAVIATLAAIGFTTACSNNNATPTTQVSAKKVVKHTKKTKKVRKHKKTKSVKQTTKLKITINGQTLHAELNNSSAAKAFAKELPKTMSFRDFMSGFPEKIADLHHSLPTKGMPRGHEGTKGVIGYWSPDQRIVFYYGTESYYDGIHIIGKFTSKNYANVIKNMGNNIEVRINQAK</sequence>
<feature type="signal peptide" evidence="1">
    <location>
        <begin position="1"/>
        <end position="29"/>
    </location>
</feature>
<dbReference type="STRING" id="525365.HMPREF0548_1223"/>
<keyword evidence="1" id="KW-0732">Signal</keyword>
<feature type="domain" description="Cyclophilin-like" evidence="2">
    <location>
        <begin position="71"/>
        <end position="183"/>
    </location>
</feature>
<dbReference type="Gene3D" id="2.40.100.20">
    <property type="match status" value="1"/>
</dbReference>
<dbReference type="HOGENOM" id="CLU_1446000_0_0_9"/>
<organism evidence="3 4">
    <name type="scientific">Lactobacillus ultunensis DSM 16047</name>
    <dbReference type="NCBI Taxonomy" id="525365"/>
    <lineage>
        <taxon>Bacteria</taxon>
        <taxon>Bacillati</taxon>
        <taxon>Bacillota</taxon>
        <taxon>Bacilli</taxon>
        <taxon>Lactobacillales</taxon>
        <taxon>Lactobacillaceae</taxon>
        <taxon>Lactobacillus</taxon>
    </lineage>
</organism>
<dbReference type="Pfam" id="PF18050">
    <property type="entry name" value="Cyclophil_like2"/>
    <property type="match status" value="1"/>
</dbReference>
<evidence type="ECO:0000313" key="4">
    <source>
        <dbReference type="Proteomes" id="UP000005583"/>
    </source>
</evidence>
<dbReference type="InterPro" id="IPR041183">
    <property type="entry name" value="Cyclophilin-like"/>
</dbReference>
<dbReference type="eggNOG" id="COG4925">
    <property type="taxonomic scope" value="Bacteria"/>
</dbReference>
<evidence type="ECO:0000259" key="2">
    <source>
        <dbReference type="Pfam" id="PF18050"/>
    </source>
</evidence>
<keyword evidence="4" id="KW-1185">Reference proteome</keyword>
<proteinExistence type="predicted"/>
<dbReference type="SUPFAM" id="SSF50891">
    <property type="entry name" value="Cyclophilin-like"/>
    <property type="match status" value="1"/>
</dbReference>
<dbReference type="AlphaFoldDB" id="C2ENH7"/>
<dbReference type="Proteomes" id="UP000005583">
    <property type="component" value="Unassembled WGS sequence"/>
</dbReference>
<evidence type="ECO:0000313" key="3">
    <source>
        <dbReference type="EMBL" id="EEJ71981.1"/>
    </source>
</evidence>
<dbReference type="OrthoDB" id="2329019at2"/>
<gene>
    <name evidence="3" type="ORF">HMPREF0548_1223</name>
</gene>
<evidence type="ECO:0000256" key="1">
    <source>
        <dbReference type="SAM" id="SignalP"/>
    </source>
</evidence>
<dbReference type="InterPro" id="IPR029000">
    <property type="entry name" value="Cyclophilin-like_dom_sf"/>
</dbReference>
<name>C2ENH7_9LACO</name>
<reference evidence="3 4" key="1">
    <citation type="submission" date="2009-01" db="EMBL/GenBank/DDBJ databases">
        <authorList>
            <person name="Qin X."/>
            <person name="Bachman B."/>
            <person name="Battles P."/>
            <person name="Bell A."/>
            <person name="Bess C."/>
            <person name="Bickham C."/>
            <person name="Chaboub L."/>
            <person name="Chen D."/>
            <person name="Coyle M."/>
            <person name="Deiros D.R."/>
            <person name="Dinh H."/>
            <person name="Forbes L."/>
            <person name="Fowler G."/>
            <person name="Francisco L."/>
            <person name="Fu Q."/>
            <person name="Gubbala S."/>
            <person name="Hale W."/>
            <person name="Han Y."/>
            <person name="Hemphill L."/>
            <person name="Highlander S.K."/>
            <person name="Hirani K."/>
            <person name="Hogues M."/>
            <person name="Jackson L."/>
            <person name="Jakkamsetti A."/>
            <person name="Javaid M."/>
            <person name="Jiang H."/>
            <person name="Korchina V."/>
            <person name="Kovar C."/>
            <person name="Lara F."/>
            <person name="Lee S."/>
            <person name="Mata R."/>
            <person name="Mathew T."/>
            <person name="Moen C."/>
            <person name="Morales K."/>
            <person name="Munidasa M."/>
            <person name="Nazareth L."/>
            <person name="Ngo R."/>
            <person name="Nguyen L."/>
            <person name="Okwuonu G."/>
            <person name="Ongeri F."/>
            <person name="Patil S."/>
            <person name="Petrosino J."/>
            <person name="Pham C."/>
            <person name="Pham P."/>
            <person name="Pu L.-L."/>
            <person name="Puazo M."/>
            <person name="Raj R."/>
            <person name="Reid J."/>
            <person name="Rouhana J."/>
            <person name="Saada N."/>
            <person name="Shang Y."/>
            <person name="Simmons D."/>
            <person name="Thornton R."/>
            <person name="Warren J."/>
            <person name="Weissenberger G."/>
            <person name="Zhang J."/>
            <person name="Zhang L."/>
            <person name="Zhou C."/>
            <person name="Zhu D."/>
            <person name="Muzny D."/>
            <person name="Worley K."/>
            <person name="Gibbs R."/>
        </authorList>
    </citation>
    <scope>NUCLEOTIDE SEQUENCE [LARGE SCALE GENOMIC DNA]</scope>
    <source>
        <strain evidence="3 4">DSM 16047</strain>
    </source>
</reference>
<protein>
    <recommendedName>
        <fullName evidence="2">Cyclophilin-like domain-containing protein</fullName>
    </recommendedName>
</protein>
<accession>C2ENH7</accession>
<feature type="chain" id="PRO_5038899932" description="Cyclophilin-like domain-containing protein" evidence="1">
    <location>
        <begin position="30"/>
        <end position="187"/>
    </location>
</feature>